<dbReference type="Proteomes" id="UP001227268">
    <property type="component" value="Unassembled WGS sequence"/>
</dbReference>
<dbReference type="EMBL" id="JASBWT010000014">
    <property type="protein sequence ID" value="KAJ9098763.1"/>
    <property type="molecule type" value="Genomic_DNA"/>
</dbReference>
<name>A0ACC2VI69_9TREE</name>
<sequence>MLAGDPNRKTPNSAYTYSCHRKADLSDEVPGDNFNFDDPCVGGIKFDLTFPSCWDGVNLYKNDQSHMAYPTQSIRDGPCPASHPIRLPSILLEVTYHPEKFPAITKGKNMKGNLVLANGDTTGYGLHADFIMGWDRAILTKALNDPGCVNLGHSITIQTCPTLAPYFNIAAAQSCKPARGQLTEPYPQGDGNVLPKLPGCNPLWGATGSKPTCNPAVPGLDVSAFKTTAGPDVLPASQQYNSALPDTAGQYKQETYYQPAKYITPDTTSYDLGCYQLPYDWQSDNLVKGASYSFTSSSMTRDLCSSTCVSKGAAYSAVRDTSCYCGTNFKTGPGFYVPSDMCTRKCGGSNEICGDYYLLSVGNLANYKPGGASASPTSATPTPTTAPVDPAVATYVSRGCIADGMPRVLNATWTYSANGMNPAMCADIARKAGRKLFGIEYGGECYVGDQLLSYTQATDCSTPCTSGDTGAICGGPYKLSLYELGPVGYAPTSPPPVATPAPAPALPTYTYQGCIKDGIPRVLNSTSTYSPSNMSPSFCASIAQQAGRKYFGIEYGGDCYVGDSLLSNTPATDCSTPCTSGDKGACGGAWTISLYSLEGKIVATGGTQASTPSSTPKRRRRERPFPIQRRTEEMKV</sequence>
<keyword evidence="2" id="KW-1185">Reference proteome</keyword>
<gene>
    <name evidence="1" type="ORF">QFC21_004411</name>
</gene>
<evidence type="ECO:0000313" key="1">
    <source>
        <dbReference type="EMBL" id="KAJ9098763.1"/>
    </source>
</evidence>
<comment type="caution">
    <text evidence="1">The sequence shown here is derived from an EMBL/GenBank/DDBJ whole genome shotgun (WGS) entry which is preliminary data.</text>
</comment>
<proteinExistence type="predicted"/>
<accession>A0ACC2VI69</accession>
<reference evidence="1" key="1">
    <citation type="submission" date="2023-04" db="EMBL/GenBank/DDBJ databases">
        <title>Draft Genome sequencing of Naganishia species isolated from polar environments using Oxford Nanopore Technology.</title>
        <authorList>
            <person name="Leo P."/>
            <person name="Venkateswaran K."/>
        </authorList>
    </citation>
    <scope>NUCLEOTIDE SEQUENCE</scope>
    <source>
        <strain evidence="1">MNA-CCFEE 5423</strain>
    </source>
</reference>
<evidence type="ECO:0000313" key="2">
    <source>
        <dbReference type="Proteomes" id="UP001227268"/>
    </source>
</evidence>
<organism evidence="1 2">
    <name type="scientific">Naganishia friedmannii</name>
    <dbReference type="NCBI Taxonomy" id="89922"/>
    <lineage>
        <taxon>Eukaryota</taxon>
        <taxon>Fungi</taxon>
        <taxon>Dikarya</taxon>
        <taxon>Basidiomycota</taxon>
        <taxon>Agaricomycotina</taxon>
        <taxon>Tremellomycetes</taxon>
        <taxon>Filobasidiales</taxon>
        <taxon>Filobasidiaceae</taxon>
        <taxon>Naganishia</taxon>
    </lineage>
</organism>
<protein>
    <submittedName>
        <fullName evidence="1">Uncharacterized protein</fullName>
    </submittedName>
</protein>